<proteinExistence type="predicted"/>
<sequence>MSKKPSKKPEDDETFDPTVPDNSASDNEELDLPATFAHVPDKLELSATAREMFADLPENLMRIIIHESEEVAHSTRKILQEHMRIGGNFAHIHASVIGHFVSTQGDSRKVRNQAAELVYAFLTKLFRKSKSSVSLYIRCYNKFSNNIGAVEMLTISDMSLLVHNHISDVVVEKVIEAKRAAPDLTKSEVKRLITSLEDQIAGKDNSIEEATSQLTATVGRLDDAQKEIDRLSVELTNVRQEQAREKAKAQETQVSLASSGKQVSTLQQTLANKEREVEQLTAEIVKLKANPLKTEVPVPTLPDSYTTLQEAMSAKLAEFEAASAQLEQAQAQLSELEARAQEHRASIEASEVLEKKIRGLIDTFSSFVQDYHSAQLLATADGNPGRFKPLFQAFSDLIGKFHGEVMAAARA</sequence>
<evidence type="ECO:0000256" key="2">
    <source>
        <dbReference type="SAM" id="MobiDB-lite"/>
    </source>
</evidence>
<evidence type="ECO:0000256" key="1">
    <source>
        <dbReference type="SAM" id="Coils"/>
    </source>
</evidence>
<gene>
    <name evidence="3" type="ORF">WS71_22910</name>
</gene>
<evidence type="ECO:0008006" key="5">
    <source>
        <dbReference type="Google" id="ProtNLM"/>
    </source>
</evidence>
<dbReference type="RefSeq" id="WP_066492539.1">
    <property type="nucleotide sequence ID" value="NZ_CP013389.1"/>
</dbReference>
<dbReference type="Proteomes" id="UP000067711">
    <property type="component" value="Chromosome 1"/>
</dbReference>
<evidence type="ECO:0000313" key="3">
    <source>
        <dbReference type="EMBL" id="AOJ10095.1"/>
    </source>
</evidence>
<feature type="coiled-coil region" evidence="1">
    <location>
        <begin position="193"/>
        <end position="353"/>
    </location>
</feature>
<reference evidence="3 4" key="1">
    <citation type="submission" date="2015-12" db="EMBL/GenBank/DDBJ databases">
        <title>Diversity of Burkholderia near neighbor genomes.</title>
        <authorList>
            <person name="Sahl J."/>
            <person name="Wagner D."/>
            <person name="Keim P."/>
        </authorList>
    </citation>
    <scope>NUCLEOTIDE SEQUENCE [LARGE SCALE GENOMIC DNA]</scope>
    <source>
        <strain evidence="3 4">BDU8</strain>
    </source>
</reference>
<evidence type="ECO:0000313" key="4">
    <source>
        <dbReference type="Proteomes" id="UP000067711"/>
    </source>
</evidence>
<dbReference type="EMBL" id="CP013389">
    <property type="protein sequence ID" value="AOJ10095.1"/>
    <property type="molecule type" value="Genomic_DNA"/>
</dbReference>
<dbReference type="SUPFAM" id="SSF57997">
    <property type="entry name" value="Tropomyosin"/>
    <property type="match status" value="1"/>
</dbReference>
<keyword evidence="1" id="KW-0175">Coiled coil</keyword>
<dbReference type="Gene3D" id="1.10.287.1490">
    <property type="match status" value="1"/>
</dbReference>
<dbReference type="AlphaFoldDB" id="A0A1B4G2D2"/>
<name>A0A1B4G2D2_9BURK</name>
<organism evidence="3 4">
    <name type="scientific">Burkholderia mayonis</name>
    <dbReference type="NCBI Taxonomy" id="1385591"/>
    <lineage>
        <taxon>Bacteria</taxon>
        <taxon>Pseudomonadati</taxon>
        <taxon>Pseudomonadota</taxon>
        <taxon>Betaproteobacteria</taxon>
        <taxon>Burkholderiales</taxon>
        <taxon>Burkholderiaceae</taxon>
        <taxon>Burkholderia</taxon>
        <taxon>pseudomallei group</taxon>
    </lineage>
</organism>
<accession>A0A1B4G2D2</accession>
<feature type="region of interest" description="Disordered" evidence="2">
    <location>
        <begin position="1"/>
        <end position="28"/>
    </location>
</feature>
<protein>
    <recommendedName>
        <fullName evidence="5">Chromosome partition protein Smc</fullName>
    </recommendedName>
</protein>